<dbReference type="AlphaFoldDB" id="A0AAQ3MYM2"/>
<sequence>MLTCLNLFQKNVNILKLLILKVGKFPHRYHMGGDYCPFSGCREVKFAMQTDNSICGMDFNKQRCRKVKFVMQTDNSICGMDFNKQGNYLVSCTKTGCVTAHIFEVLHTLTRRYP</sequence>
<reference evidence="1 2" key="1">
    <citation type="journal article" date="2023" name="Life. Sci Alliance">
        <title>Evolutionary insights into 3D genome organization and epigenetic landscape of Vigna mungo.</title>
        <authorList>
            <person name="Junaid A."/>
            <person name="Singh B."/>
            <person name="Bhatia S."/>
        </authorList>
    </citation>
    <scope>NUCLEOTIDE SEQUENCE [LARGE SCALE GENOMIC DNA]</scope>
    <source>
        <strain evidence="1">Urdbean</strain>
    </source>
</reference>
<dbReference type="SUPFAM" id="SSF50978">
    <property type="entry name" value="WD40 repeat-like"/>
    <property type="match status" value="1"/>
</dbReference>
<name>A0AAQ3MYM2_VIGMU</name>
<dbReference type="InterPro" id="IPR036322">
    <property type="entry name" value="WD40_repeat_dom_sf"/>
</dbReference>
<evidence type="ECO:0000313" key="1">
    <source>
        <dbReference type="EMBL" id="WVY99561.1"/>
    </source>
</evidence>
<dbReference type="Proteomes" id="UP001374535">
    <property type="component" value="Chromosome 8"/>
</dbReference>
<gene>
    <name evidence="1" type="ORF">V8G54_025631</name>
</gene>
<accession>A0AAQ3MYM2</accession>
<proteinExistence type="predicted"/>
<protein>
    <submittedName>
        <fullName evidence="1">Uncharacterized protein</fullName>
    </submittedName>
</protein>
<evidence type="ECO:0000313" key="2">
    <source>
        <dbReference type="Proteomes" id="UP001374535"/>
    </source>
</evidence>
<organism evidence="1 2">
    <name type="scientific">Vigna mungo</name>
    <name type="common">Black gram</name>
    <name type="synonym">Phaseolus mungo</name>
    <dbReference type="NCBI Taxonomy" id="3915"/>
    <lineage>
        <taxon>Eukaryota</taxon>
        <taxon>Viridiplantae</taxon>
        <taxon>Streptophyta</taxon>
        <taxon>Embryophyta</taxon>
        <taxon>Tracheophyta</taxon>
        <taxon>Spermatophyta</taxon>
        <taxon>Magnoliopsida</taxon>
        <taxon>eudicotyledons</taxon>
        <taxon>Gunneridae</taxon>
        <taxon>Pentapetalae</taxon>
        <taxon>rosids</taxon>
        <taxon>fabids</taxon>
        <taxon>Fabales</taxon>
        <taxon>Fabaceae</taxon>
        <taxon>Papilionoideae</taxon>
        <taxon>50 kb inversion clade</taxon>
        <taxon>NPAAA clade</taxon>
        <taxon>indigoferoid/millettioid clade</taxon>
        <taxon>Phaseoleae</taxon>
        <taxon>Vigna</taxon>
    </lineage>
</organism>
<feature type="non-terminal residue" evidence="1">
    <location>
        <position position="1"/>
    </location>
</feature>
<keyword evidence="2" id="KW-1185">Reference proteome</keyword>
<dbReference type="EMBL" id="CP144693">
    <property type="protein sequence ID" value="WVY99561.1"/>
    <property type="molecule type" value="Genomic_DNA"/>
</dbReference>